<dbReference type="OrthoDB" id="9805202at2"/>
<protein>
    <submittedName>
        <fullName evidence="12">Methylamine utilization protein</fullName>
    </submittedName>
</protein>
<evidence type="ECO:0000256" key="2">
    <source>
        <dbReference type="ARBA" id="ARBA00022617"/>
    </source>
</evidence>
<comment type="subcellular location">
    <subcellularLocation>
        <location evidence="1">Periplasm</location>
    </subcellularLocation>
</comment>
<dbReference type="InterPro" id="IPR009056">
    <property type="entry name" value="Cyt_c-like_dom"/>
</dbReference>
<evidence type="ECO:0000256" key="3">
    <source>
        <dbReference type="ARBA" id="ARBA00022723"/>
    </source>
</evidence>
<feature type="signal peptide" evidence="10">
    <location>
        <begin position="1"/>
        <end position="21"/>
    </location>
</feature>
<dbReference type="InterPro" id="IPR051395">
    <property type="entry name" value="Cytochrome_c_Peroxidase/MauG"/>
</dbReference>
<name>A0A5B8L4G1_9HYPH</name>
<keyword evidence="4 10" id="KW-0732">Signal</keyword>
<feature type="domain" description="Cytochrome c" evidence="11">
    <location>
        <begin position="237"/>
        <end position="400"/>
    </location>
</feature>
<evidence type="ECO:0000313" key="13">
    <source>
        <dbReference type="Proteomes" id="UP000321389"/>
    </source>
</evidence>
<evidence type="ECO:0000259" key="11">
    <source>
        <dbReference type="PROSITE" id="PS51007"/>
    </source>
</evidence>
<dbReference type="GO" id="GO:0004130">
    <property type="term" value="F:cytochrome-c peroxidase activity"/>
    <property type="evidence" value="ECO:0007669"/>
    <property type="project" value="TreeGrafter"/>
</dbReference>
<sequence length="400" mass="43247">MSRAGSVLISAALAASIAALAGCGDDLSRSEKETIVSLSLAELPDVPPSRSNRVADDPRAAALGEKLFHDTGLSGPGTVACATCHDPARGFQDGLPRGVAVGTTDKRTMPLAGVAWNIWFFWDGRKDSLWSQALEPLENPREHAATRTGIVRHVVQNYPDDYEAVFGPVPSLTDVPDAASPLGNESEKAAWRAMSEDKRFAVDLAFANVGKAIAAFERTLRPEETRFDRFAAPIARDETPQGEAAFSELEREGLRLFIGSGNCLECHNGPRFTDDHFHNTGVPDPEGATAGQGRAEAIDKLLADPFSCTGPFSDTTPDECDEMRFMLRESPELVRAFKTPSLRGVGSRAPYMHAGQFATLEEVVDHYASAPRSPDGESELRPVRLTERGRQALVAFLETL</sequence>
<keyword evidence="3 9" id="KW-0479">Metal-binding</keyword>
<feature type="binding site" description="covalent" evidence="8">
    <location>
        <position position="263"/>
    </location>
    <ligand>
        <name>heme c</name>
        <dbReference type="ChEBI" id="CHEBI:61717"/>
        <label>2</label>
    </ligand>
</feature>
<dbReference type="InterPro" id="IPR036909">
    <property type="entry name" value="Cyt_c-like_dom_sf"/>
</dbReference>
<keyword evidence="13" id="KW-1185">Reference proteome</keyword>
<keyword evidence="5" id="KW-0574">Periplasm</keyword>
<keyword evidence="6" id="KW-0560">Oxidoreductase</keyword>
<feature type="binding site" description="covalent" evidence="8">
    <location>
        <position position="84"/>
    </location>
    <ligand>
        <name>heme c</name>
        <dbReference type="ChEBI" id="CHEBI:61717"/>
        <label>1</label>
    </ligand>
</feature>
<evidence type="ECO:0000256" key="8">
    <source>
        <dbReference type="PIRSR" id="PIRSR000294-1"/>
    </source>
</evidence>
<dbReference type="RefSeq" id="WP_146301510.1">
    <property type="nucleotide sequence ID" value="NZ_CP042301.2"/>
</dbReference>
<dbReference type="KEGG" id="niy:FQ775_22285"/>
<evidence type="ECO:0000256" key="7">
    <source>
        <dbReference type="ARBA" id="ARBA00023004"/>
    </source>
</evidence>
<dbReference type="InterPro" id="IPR004852">
    <property type="entry name" value="Di-haem_cyt_c_peroxidsae"/>
</dbReference>
<dbReference type="EMBL" id="CP042301">
    <property type="protein sequence ID" value="QDZ02876.1"/>
    <property type="molecule type" value="Genomic_DNA"/>
</dbReference>
<keyword evidence="2 8" id="KW-0349">Heme</keyword>
<feature type="chain" id="PRO_5023027569" evidence="10">
    <location>
        <begin position="22"/>
        <end position="400"/>
    </location>
</feature>
<dbReference type="SUPFAM" id="SSF46626">
    <property type="entry name" value="Cytochrome c"/>
    <property type="match status" value="2"/>
</dbReference>
<dbReference type="Gene3D" id="1.10.760.10">
    <property type="entry name" value="Cytochrome c-like domain"/>
    <property type="match status" value="2"/>
</dbReference>
<dbReference type="PIRSF" id="PIRSF000294">
    <property type="entry name" value="Cytochrome-c_peroxidase"/>
    <property type="match status" value="1"/>
</dbReference>
<proteinExistence type="predicted"/>
<evidence type="ECO:0000256" key="6">
    <source>
        <dbReference type="ARBA" id="ARBA00023002"/>
    </source>
</evidence>
<dbReference type="GO" id="GO:0046872">
    <property type="term" value="F:metal ion binding"/>
    <property type="evidence" value="ECO:0007669"/>
    <property type="project" value="UniProtKB-KW"/>
</dbReference>
<evidence type="ECO:0000256" key="9">
    <source>
        <dbReference type="PIRSR" id="PIRSR000294-2"/>
    </source>
</evidence>
<dbReference type="InterPro" id="IPR026259">
    <property type="entry name" value="MauG/Cytc_peroxidase"/>
</dbReference>
<dbReference type="AlphaFoldDB" id="A0A5B8L4G1"/>
<organism evidence="12 13">
    <name type="scientific">Nitratireductor mangrovi</name>
    <dbReference type="NCBI Taxonomy" id="2599600"/>
    <lineage>
        <taxon>Bacteria</taxon>
        <taxon>Pseudomonadati</taxon>
        <taxon>Pseudomonadota</taxon>
        <taxon>Alphaproteobacteria</taxon>
        <taxon>Hyphomicrobiales</taxon>
        <taxon>Phyllobacteriaceae</taxon>
        <taxon>Nitratireductor</taxon>
    </lineage>
</organism>
<dbReference type="PANTHER" id="PTHR30600:SF10">
    <property type="entry name" value="BLL6722 PROTEIN"/>
    <property type="match status" value="1"/>
</dbReference>
<comment type="cofactor">
    <cofactor evidence="8">
        <name>heme</name>
        <dbReference type="ChEBI" id="CHEBI:30413"/>
    </cofactor>
    <text evidence="8">Binds 2 heme groups.</text>
</comment>
<reference evidence="12" key="1">
    <citation type="submission" date="2020-04" db="EMBL/GenBank/DDBJ databases">
        <title>Nitratireductor sp. nov. isolated from mangrove soil.</title>
        <authorList>
            <person name="Ye Y."/>
        </authorList>
    </citation>
    <scope>NUCLEOTIDE SEQUENCE</scope>
    <source>
        <strain evidence="12">SY7</strain>
    </source>
</reference>
<feature type="binding site" description="covalent" evidence="8">
    <location>
        <position position="81"/>
    </location>
    <ligand>
        <name>heme c</name>
        <dbReference type="ChEBI" id="CHEBI:61717"/>
        <label>1</label>
    </ligand>
</feature>
<feature type="binding site" description="covalent" evidence="8">
    <location>
        <position position="266"/>
    </location>
    <ligand>
        <name>heme c</name>
        <dbReference type="ChEBI" id="CHEBI:61717"/>
        <label>2</label>
    </ligand>
</feature>
<comment type="PTM">
    <text evidence="8">Binds 2 heme groups per subunit.</text>
</comment>
<feature type="binding site" description="axial binding residue" evidence="9">
    <location>
        <position position="85"/>
    </location>
    <ligand>
        <name>heme c</name>
        <dbReference type="ChEBI" id="CHEBI:61717"/>
        <label>1</label>
    </ligand>
    <ligandPart>
        <name>Fe</name>
        <dbReference type="ChEBI" id="CHEBI:18248"/>
    </ligandPart>
</feature>
<dbReference type="GO" id="GO:0042597">
    <property type="term" value="C:periplasmic space"/>
    <property type="evidence" value="ECO:0007669"/>
    <property type="project" value="UniProtKB-SubCell"/>
</dbReference>
<evidence type="ECO:0000256" key="10">
    <source>
        <dbReference type="SAM" id="SignalP"/>
    </source>
</evidence>
<dbReference type="PROSITE" id="PS51007">
    <property type="entry name" value="CYTC"/>
    <property type="match status" value="2"/>
</dbReference>
<evidence type="ECO:0000256" key="5">
    <source>
        <dbReference type="ARBA" id="ARBA00022764"/>
    </source>
</evidence>
<evidence type="ECO:0000256" key="1">
    <source>
        <dbReference type="ARBA" id="ARBA00004418"/>
    </source>
</evidence>
<dbReference type="PROSITE" id="PS51257">
    <property type="entry name" value="PROKAR_LIPOPROTEIN"/>
    <property type="match status" value="1"/>
</dbReference>
<evidence type="ECO:0000256" key="4">
    <source>
        <dbReference type="ARBA" id="ARBA00022729"/>
    </source>
</evidence>
<feature type="domain" description="Cytochrome c" evidence="11">
    <location>
        <begin position="59"/>
        <end position="186"/>
    </location>
</feature>
<gene>
    <name evidence="12" type="ORF">FQ775_22285</name>
</gene>
<keyword evidence="7 9" id="KW-0408">Iron</keyword>
<evidence type="ECO:0000313" key="12">
    <source>
        <dbReference type="EMBL" id="QDZ02876.1"/>
    </source>
</evidence>
<dbReference type="Pfam" id="PF03150">
    <property type="entry name" value="CCP_MauG"/>
    <property type="match status" value="1"/>
</dbReference>
<dbReference type="PANTHER" id="PTHR30600">
    <property type="entry name" value="CYTOCHROME C PEROXIDASE-RELATED"/>
    <property type="match status" value="1"/>
</dbReference>
<dbReference type="GO" id="GO:0020037">
    <property type="term" value="F:heme binding"/>
    <property type="evidence" value="ECO:0007669"/>
    <property type="project" value="InterPro"/>
</dbReference>
<feature type="binding site" description="axial binding residue" evidence="9">
    <location>
        <position position="267"/>
    </location>
    <ligand>
        <name>heme c</name>
        <dbReference type="ChEBI" id="CHEBI:61717"/>
        <label>2</label>
    </ligand>
    <ligandPart>
        <name>Fe</name>
        <dbReference type="ChEBI" id="CHEBI:18248"/>
    </ligandPart>
</feature>
<dbReference type="GO" id="GO:0009055">
    <property type="term" value="F:electron transfer activity"/>
    <property type="evidence" value="ECO:0007669"/>
    <property type="project" value="InterPro"/>
</dbReference>
<accession>A0A5B8L4G1</accession>
<dbReference type="Proteomes" id="UP000321389">
    <property type="component" value="Chromosome"/>
</dbReference>